<keyword evidence="3" id="KW-1185">Reference proteome</keyword>
<dbReference type="GeneID" id="301135593"/>
<proteinExistence type="predicted"/>
<evidence type="ECO:0000313" key="2">
    <source>
        <dbReference type="EMBL" id="KOO51918.1"/>
    </source>
</evidence>
<dbReference type="EMBL" id="LILB01000001">
    <property type="protein sequence ID" value="KOO51918.1"/>
    <property type="molecule type" value="Genomic_DNA"/>
</dbReference>
<dbReference type="Proteomes" id="UP000036867">
    <property type="component" value="Unassembled WGS sequence"/>
</dbReference>
<dbReference type="RefSeq" id="WP_053416087.1">
    <property type="nucleotide sequence ID" value="NZ_JBIWNM010000009.1"/>
</dbReference>
<keyword evidence="1" id="KW-1133">Transmembrane helix</keyword>
<feature type="transmembrane region" description="Helical" evidence="1">
    <location>
        <begin position="5"/>
        <end position="25"/>
    </location>
</feature>
<evidence type="ECO:0000313" key="3">
    <source>
        <dbReference type="Proteomes" id="UP000036867"/>
    </source>
</evidence>
<comment type="caution">
    <text evidence="2">The sequence shown here is derived from an EMBL/GenBank/DDBJ whole genome shotgun (WGS) entry which is preliminary data.</text>
</comment>
<reference evidence="3" key="1">
    <citation type="submission" date="2015-08" db="EMBL/GenBank/DDBJ databases">
        <title>Fjat-10028 dsm 16317.</title>
        <authorList>
            <person name="Liu B."/>
            <person name="Wang J."/>
            <person name="Zhu Y."/>
            <person name="Liu G."/>
            <person name="Chen Q."/>
            <person name="Chen Z."/>
            <person name="Lan J."/>
            <person name="Che J."/>
            <person name="Ge C."/>
            <person name="Shi H."/>
            <person name="Pan Z."/>
            <person name="Liu X."/>
        </authorList>
    </citation>
    <scope>NUCLEOTIDE SEQUENCE [LARGE SCALE GENOMIC DNA]</scope>
    <source>
        <strain evidence="3">DSM 16317</strain>
    </source>
</reference>
<organism evidence="2 3">
    <name type="scientific">Viridibacillus arvi</name>
    <dbReference type="NCBI Taxonomy" id="263475"/>
    <lineage>
        <taxon>Bacteria</taxon>
        <taxon>Bacillati</taxon>
        <taxon>Bacillota</taxon>
        <taxon>Bacilli</taxon>
        <taxon>Bacillales</taxon>
        <taxon>Caryophanaceae</taxon>
        <taxon>Viridibacillus</taxon>
    </lineage>
</organism>
<protein>
    <submittedName>
        <fullName evidence="2">Uncharacterized protein</fullName>
    </submittedName>
</protein>
<accession>A0A0M0LMI8</accession>
<gene>
    <name evidence="2" type="ORF">AMD00_05680</name>
</gene>
<keyword evidence="1" id="KW-0812">Transmembrane</keyword>
<dbReference type="STRING" id="263475.AMD00_05680"/>
<dbReference type="OrthoDB" id="2474744at2"/>
<dbReference type="AlphaFoldDB" id="A0A0M0LMI8"/>
<keyword evidence="1" id="KW-0472">Membrane</keyword>
<feature type="transmembrane region" description="Helical" evidence="1">
    <location>
        <begin position="45"/>
        <end position="67"/>
    </location>
</feature>
<name>A0A0M0LMI8_9BACL</name>
<sequence length="71" mass="8327">MKKYFLMVFSILVFLTIVWQFWYIYQPRTGPLGEKLIPELSSPVFWSGIICSFLVSAYAFSHAIDLFKRGK</sequence>
<evidence type="ECO:0000256" key="1">
    <source>
        <dbReference type="SAM" id="Phobius"/>
    </source>
</evidence>